<keyword evidence="2" id="KW-0732">Signal</keyword>
<reference evidence="3 4" key="1">
    <citation type="submission" date="2019-03" db="EMBL/GenBank/DDBJ databases">
        <title>Nitrincola sp. nov. isolated from an Indian soda lake.</title>
        <authorList>
            <person name="Joshi A."/>
            <person name="Thite S.V."/>
            <person name="Joseph N."/>
            <person name="Dhotre D."/>
            <person name="Moorthy M."/>
            <person name="Shouche Y.S."/>
        </authorList>
    </citation>
    <scope>NUCLEOTIDE SEQUENCE [LARGE SCALE GENOMIC DNA]</scope>
    <source>
        <strain evidence="3 4">MEB193</strain>
    </source>
</reference>
<dbReference type="InterPro" id="IPR022529">
    <property type="entry name" value="DUF3530"/>
</dbReference>
<sequence>MRKKFLAQLSLSLSLLIALGANSLVAQTLQRSQVPALNQTERLVLSLPKDTEVLEVETGEMRYYQLLEQPGRAQALGGIILLPDPFSERHWLLQTHALRRYLAEQGWLTLVVEPPAPPHRPADALTQGENLAAVTERFQQSSLQRLENALNEFTTFDPDIYIVIAFGRSSSAASRFVTERQNANRPLHLILLDAEELISGDRTLDQYLLEIEGVVIDLHRQEREQAARSRQRLAQRHEVSGYHRQGLRASLEAGWQEEMPWLQRQLRGLIEQQILIPFQEQAERAESAETPNDQRPPGRR</sequence>
<feature type="chain" id="PRO_5022985652" evidence="2">
    <location>
        <begin position="27"/>
        <end position="300"/>
    </location>
</feature>
<protein>
    <submittedName>
        <fullName evidence="3">DUF3530 family protein</fullName>
    </submittedName>
</protein>
<comment type="caution">
    <text evidence="3">The sequence shown here is derived from an EMBL/GenBank/DDBJ whole genome shotgun (WGS) entry which is preliminary data.</text>
</comment>
<gene>
    <name evidence="3" type="ORF">E1H14_09665</name>
</gene>
<evidence type="ECO:0000256" key="1">
    <source>
        <dbReference type="SAM" id="MobiDB-lite"/>
    </source>
</evidence>
<dbReference type="RefSeq" id="WP_149391269.1">
    <property type="nucleotide sequence ID" value="NZ_SMRS01000007.1"/>
</dbReference>
<evidence type="ECO:0000313" key="3">
    <source>
        <dbReference type="EMBL" id="KAA0874037.1"/>
    </source>
</evidence>
<feature type="region of interest" description="Disordered" evidence="1">
    <location>
        <begin position="280"/>
        <end position="300"/>
    </location>
</feature>
<feature type="signal peptide" evidence="2">
    <location>
        <begin position="1"/>
        <end position="26"/>
    </location>
</feature>
<dbReference type="EMBL" id="SMRS01000007">
    <property type="protein sequence ID" value="KAA0874037.1"/>
    <property type="molecule type" value="Genomic_DNA"/>
</dbReference>
<evidence type="ECO:0000313" key="4">
    <source>
        <dbReference type="Proteomes" id="UP000325302"/>
    </source>
</evidence>
<dbReference type="OrthoDB" id="6115145at2"/>
<dbReference type="Pfam" id="PF12048">
    <property type="entry name" value="DUF3530"/>
    <property type="match status" value="1"/>
</dbReference>
<evidence type="ECO:0000256" key="2">
    <source>
        <dbReference type="SAM" id="SignalP"/>
    </source>
</evidence>
<proteinExistence type="predicted"/>
<keyword evidence="4" id="KW-1185">Reference proteome</keyword>
<dbReference type="Proteomes" id="UP000325302">
    <property type="component" value="Unassembled WGS sequence"/>
</dbReference>
<organism evidence="3 4">
    <name type="scientific">Nitrincola tapanii</name>
    <dbReference type="NCBI Taxonomy" id="1708751"/>
    <lineage>
        <taxon>Bacteria</taxon>
        <taxon>Pseudomonadati</taxon>
        <taxon>Pseudomonadota</taxon>
        <taxon>Gammaproteobacteria</taxon>
        <taxon>Oceanospirillales</taxon>
        <taxon>Oceanospirillaceae</taxon>
        <taxon>Nitrincola</taxon>
    </lineage>
</organism>
<accession>A0A5A9VZV9</accession>
<dbReference type="AlphaFoldDB" id="A0A5A9VZV9"/>
<name>A0A5A9VZV9_9GAMM</name>